<evidence type="ECO:0000256" key="5">
    <source>
        <dbReference type="ARBA" id="ARBA00022989"/>
    </source>
</evidence>
<keyword evidence="5 7" id="KW-1133">Transmembrane helix</keyword>
<evidence type="ECO:0000256" key="4">
    <source>
        <dbReference type="ARBA" id="ARBA00022794"/>
    </source>
</evidence>
<gene>
    <name evidence="9" type="primary">LOC105908759</name>
</gene>
<evidence type="ECO:0000256" key="7">
    <source>
        <dbReference type="SAM" id="Phobius"/>
    </source>
</evidence>
<evidence type="ECO:0000313" key="9">
    <source>
        <dbReference type="RefSeq" id="XP_031424654.1"/>
    </source>
</evidence>
<evidence type="ECO:0000256" key="6">
    <source>
        <dbReference type="ARBA" id="ARBA00023136"/>
    </source>
</evidence>
<dbReference type="GO" id="GO:1904491">
    <property type="term" value="P:protein localization to ciliary transition zone"/>
    <property type="evidence" value="ECO:0007669"/>
    <property type="project" value="TreeGrafter"/>
</dbReference>
<evidence type="ECO:0000256" key="2">
    <source>
        <dbReference type="ARBA" id="ARBA00015652"/>
    </source>
</evidence>
<dbReference type="PANTHER" id="PTHR34341">
    <property type="entry name" value="TRANSMEMBRANE PROTEIN 107"/>
    <property type="match status" value="1"/>
</dbReference>
<dbReference type="GO" id="GO:0036038">
    <property type="term" value="C:MKS complex"/>
    <property type="evidence" value="ECO:0007669"/>
    <property type="project" value="TreeGrafter"/>
</dbReference>
<comment type="subcellular location">
    <subcellularLocation>
        <location evidence="1">Membrane</location>
        <topology evidence="1">Multi-pass membrane protein</topology>
    </subcellularLocation>
</comment>
<dbReference type="InterPro" id="IPR029248">
    <property type="entry name" value="TMEM107"/>
</dbReference>
<keyword evidence="4" id="KW-0970">Cilium biogenesis/degradation</keyword>
<dbReference type="Pfam" id="PF14995">
    <property type="entry name" value="TMEM107"/>
    <property type="match status" value="1"/>
</dbReference>
<dbReference type="PANTHER" id="PTHR34341:SF1">
    <property type="entry name" value="TRANSMEMBRANE PROTEIN 107"/>
    <property type="match status" value="1"/>
</dbReference>
<dbReference type="GO" id="GO:0016020">
    <property type="term" value="C:membrane"/>
    <property type="evidence" value="ECO:0007669"/>
    <property type="project" value="UniProtKB-SubCell"/>
</dbReference>
<proteinExistence type="predicted"/>
<accession>A0A6P8FG19</accession>
<keyword evidence="8" id="KW-1185">Reference proteome</keyword>
<name>A0A6P8FG19_CLUHA</name>
<protein>
    <recommendedName>
        <fullName evidence="2">Transmembrane protein 107</fullName>
    </recommendedName>
</protein>
<dbReference type="OrthoDB" id="2114471at2759"/>
<dbReference type="GO" id="GO:1905515">
    <property type="term" value="P:non-motile cilium assembly"/>
    <property type="evidence" value="ECO:0007669"/>
    <property type="project" value="TreeGrafter"/>
</dbReference>
<sequence>MSVISSLVPARFLTLIAHLVIVITIFWSRENNVRASLPLQFTEEEYNEVDTRLVIALSVTLGLFFIELAGFFSGVSMFNSSQGLLSTGCHASASVSLLFFLFEQWTCDIYWWIFAFCSTGRPLQRIYLPVLLCVPEVGVLDLLVHFCLLQCDSSPCGAHPLHRCLWVKEEAPLTFRDLKTNRQLCHEVTTTTQ</sequence>
<evidence type="ECO:0000313" key="8">
    <source>
        <dbReference type="Proteomes" id="UP000515152"/>
    </source>
</evidence>
<dbReference type="AlphaFoldDB" id="A0A6P8FG19"/>
<evidence type="ECO:0000256" key="3">
    <source>
        <dbReference type="ARBA" id="ARBA00022692"/>
    </source>
</evidence>
<keyword evidence="6 7" id="KW-0472">Membrane</keyword>
<dbReference type="RefSeq" id="XP_031424654.1">
    <property type="nucleotide sequence ID" value="XM_031568794.2"/>
</dbReference>
<dbReference type="GeneID" id="105908759"/>
<feature type="transmembrane region" description="Helical" evidence="7">
    <location>
        <begin position="53"/>
        <end position="73"/>
    </location>
</feature>
<feature type="transmembrane region" description="Helical" evidence="7">
    <location>
        <begin position="6"/>
        <end position="27"/>
    </location>
</feature>
<reference evidence="9" key="1">
    <citation type="submission" date="2025-08" db="UniProtKB">
        <authorList>
            <consortium name="RefSeq"/>
        </authorList>
    </citation>
    <scope>IDENTIFICATION</scope>
</reference>
<evidence type="ECO:0000256" key="1">
    <source>
        <dbReference type="ARBA" id="ARBA00004141"/>
    </source>
</evidence>
<dbReference type="Proteomes" id="UP000515152">
    <property type="component" value="Chromosome 6"/>
</dbReference>
<keyword evidence="3 7" id="KW-0812">Transmembrane</keyword>
<feature type="transmembrane region" description="Helical" evidence="7">
    <location>
        <begin position="93"/>
        <end position="114"/>
    </location>
</feature>
<organism evidence="8 9">
    <name type="scientific">Clupea harengus</name>
    <name type="common">Atlantic herring</name>
    <dbReference type="NCBI Taxonomy" id="7950"/>
    <lineage>
        <taxon>Eukaryota</taxon>
        <taxon>Metazoa</taxon>
        <taxon>Chordata</taxon>
        <taxon>Craniata</taxon>
        <taxon>Vertebrata</taxon>
        <taxon>Euteleostomi</taxon>
        <taxon>Actinopterygii</taxon>
        <taxon>Neopterygii</taxon>
        <taxon>Teleostei</taxon>
        <taxon>Clupei</taxon>
        <taxon>Clupeiformes</taxon>
        <taxon>Clupeoidei</taxon>
        <taxon>Clupeidae</taxon>
        <taxon>Clupea</taxon>
    </lineage>
</organism>